<feature type="non-terminal residue" evidence="1">
    <location>
        <position position="181"/>
    </location>
</feature>
<protein>
    <submittedName>
        <fullName evidence="1">Uncharacterized protein</fullName>
    </submittedName>
</protein>
<proteinExistence type="predicted"/>
<accession>A0ABU6W8K2</accession>
<organism evidence="1 2">
    <name type="scientific">Stylosanthes scabra</name>
    <dbReference type="NCBI Taxonomy" id="79078"/>
    <lineage>
        <taxon>Eukaryota</taxon>
        <taxon>Viridiplantae</taxon>
        <taxon>Streptophyta</taxon>
        <taxon>Embryophyta</taxon>
        <taxon>Tracheophyta</taxon>
        <taxon>Spermatophyta</taxon>
        <taxon>Magnoliopsida</taxon>
        <taxon>eudicotyledons</taxon>
        <taxon>Gunneridae</taxon>
        <taxon>Pentapetalae</taxon>
        <taxon>rosids</taxon>
        <taxon>fabids</taxon>
        <taxon>Fabales</taxon>
        <taxon>Fabaceae</taxon>
        <taxon>Papilionoideae</taxon>
        <taxon>50 kb inversion clade</taxon>
        <taxon>dalbergioids sensu lato</taxon>
        <taxon>Dalbergieae</taxon>
        <taxon>Pterocarpus clade</taxon>
        <taxon>Stylosanthes</taxon>
    </lineage>
</organism>
<evidence type="ECO:0000313" key="2">
    <source>
        <dbReference type="Proteomes" id="UP001341840"/>
    </source>
</evidence>
<evidence type="ECO:0000313" key="1">
    <source>
        <dbReference type="EMBL" id="MED6181679.1"/>
    </source>
</evidence>
<comment type="caution">
    <text evidence="1">The sequence shown here is derived from an EMBL/GenBank/DDBJ whole genome shotgun (WGS) entry which is preliminary data.</text>
</comment>
<dbReference type="EMBL" id="JASCZI010181314">
    <property type="protein sequence ID" value="MED6181679.1"/>
    <property type="molecule type" value="Genomic_DNA"/>
</dbReference>
<dbReference type="Proteomes" id="UP001341840">
    <property type="component" value="Unassembled WGS sequence"/>
</dbReference>
<name>A0ABU6W8K2_9FABA</name>
<keyword evidence="2" id="KW-1185">Reference proteome</keyword>
<reference evidence="1 2" key="1">
    <citation type="journal article" date="2023" name="Plants (Basel)">
        <title>Bridging the Gap: Combining Genomics and Transcriptomics Approaches to Understand Stylosanthes scabra, an Orphan Legume from the Brazilian Caatinga.</title>
        <authorList>
            <person name="Ferreira-Neto J.R.C."/>
            <person name="da Silva M.D."/>
            <person name="Binneck E."/>
            <person name="de Melo N.F."/>
            <person name="da Silva R.H."/>
            <person name="de Melo A.L.T.M."/>
            <person name="Pandolfi V."/>
            <person name="Bustamante F.O."/>
            <person name="Brasileiro-Vidal A.C."/>
            <person name="Benko-Iseppon A.M."/>
        </authorList>
    </citation>
    <scope>NUCLEOTIDE SEQUENCE [LARGE SCALE GENOMIC DNA]</scope>
    <source>
        <tissue evidence="1">Leaves</tissue>
    </source>
</reference>
<sequence>MYTDGLAVASPLLPQTSVFLSSLTLRRPVTLSLRFLPPRPPFGVPSPPLYSGTELAEAAAGAACGWGSFEFVQFRRCPYLSRHYAFLLSIEAAQKNNKVRGKDKKGSKVATLMSFGGFLENKQGGGGARIVPEIPYTNGSSNHHHHMEAAAAATIMASGAISHPHLAKSMFNNSPALSLAL</sequence>
<gene>
    <name evidence="1" type="ORF">PIB30_021609</name>
</gene>